<dbReference type="GO" id="GO:0008654">
    <property type="term" value="P:phospholipid biosynthetic process"/>
    <property type="evidence" value="ECO:0007669"/>
    <property type="project" value="UniProtKB-KW"/>
</dbReference>
<feature type="compositionally biased region" description="Basic and acidic residues" evidence="14">
    <location>
        <begin position="427"/>
        <end position="437"/>
    </location>
</feature>
<organism evidence="17 18">
    <name type="scientific">Ramazzottius varieornatus</name>
    <name type="common">Water bear</name>
    <name type="synonym">Tardigrade</name>
    <dbReference type="NCBI Taxonomy" id="947166"/>
    <lineage>
        <taxon>Eukaryota</taxon>
        <taxon>Metazoa</taxon>
        <taxon>Ecdysozoa</taxon>
        <taxon>Tardigrada</taxon>
        <taxon>Eutardigrada</taxon>
        <taxon>Parachela</taxon>
        <taxon>Hypsibioidea</taxon>
        <taxon>Ramazzottiidae</taxon>
        <taxon>Ramazzottius</taxon>
    </lineage>
</organism>
<keyword evidence="11" id="KW-1208">Phospholipid metabolism</keyword>
<dbReference type="EMBL" id="BDGG01000007">
    <property type="protein sequence ID" value="GAV01905.1"/>
    <property type="molecule type" value="Genomic_DNA"/>
</dbReference>
<keyword evidence="7 15" id="KW-1133">Transmembrane helix</keyword>
<dbReference type="OrthoDB" id="10051137at2759"/>
<evidence type="ECO:0000256" key="5">
    <source>
        <dbReference type="ARBA" id="ARBA00022679"/>
    </source>
</evidence>
<feature type="compositionally biased region" description="Pro residues" evidence="14">
    <location>
        <begin position="454"/>
        <end position="469"/>
    </location>
</feature>
<keyword evidence="6 15" id="KW-0812">Transmembrane</keyword>
<dbReference type="STRING" id="947166.A0A1D1VJU7"/>
<keyword evidence="12" id="KW-0012">Acyltransferase</keyword>
<comment type="subcellular location">
    <subcellularLocation>
        <location evidence="1">Membrane</location>
    </subcellularLocation>
</comment>
<sequence>MPATTAGGVLLDILKYYAIFESACALFLIIEGVLNINLGVRSTYVKLLKKLFQFGSRRIEKKRAKIEKTQQPTKVWTALATSKTHVLESDEEEKPFDVPFIDLPPVTPGDFRLNSIFPVVMSGMKDIIEDEVTKAFDAEELPAWNMLTRTNKGYQHISWRLSLIWFLGFFFRHFILFPIRFMVAIFGILMLLMTAMVIARLPEGNFKVSLSRYSNTVTFRILARALSLHATYHDRENIAKRDGICVANHTSPIDVVVLSCDNVCSFVGQLHGGPFGFLQREIAKAFAHIWFDRAESKDRALVTKRMQEHVSDPTKPTILIFPEGACINNTVIMMFKKGSFELDCPIYPVAIRYNPMFGDAFWGHQPSMPAHVYDMITSWAIVCDVWYLPAMTREANEDATQFANRVRLAIAKKGGMIDIDWDPRFQAESKKPEESRWRKQQQKMLTEKLITGPKYPPAAAPTAPPPPSTVPETEHNRS</sequence>
<comment type="similarity">
    <text evidence="3">Belongs to the 1-acyl-sn-glycerol-3-phosphate acyltransferase family.</text>
</comment>
<evidence type="ECO:0000256" key="15">
    <source>
        <dbReference type="SAM" id="Phobius"/>
    </source>
</evidence>
<dbReference type="SMART" id="SM00563">
    <property type="entry name" value="PlsC"/>
    <property type="match status" value="1"/>
</dbReference>
<evidence type="ECO:0000256" key="3">
    <source>
        <dbReference type="ARBA" id="ARBA00008655"/>
    </source>
</evidence>
<evidence type="ECO:0000256" key="11">
    <source>
        <dbReference type="ARBA" id="ARBA00023264"/>
    </source>
</evidence>
<feature type="transmembrane region" description="Helical" evidence="15">
    <location>
        <begin position="16"/>
        <end position="40"/>
    </location>
</feature>
<keyword evidence="18" id="KW-1185">Reference proteome</keyword>
<evidence type="ECO:0000313" key="18">
    <source>
        <dbReference type="Proteomes" id="UP000186922"/>
    </source>
</evidence>
<evidence type="ECO:0000256" key="12">
    <source>
        <dbReference type="ARBA" id="ARBA00023315"/>
    </source>
</evidence>
<gene>
    <name evidence="17" type="primary">RvY_12541-1</name>
    <name evidence="17" type="synonym">RvY_12541.1</name>
    <name evidence="17" type="ORF">RvY_12541</name>
</gene>
<proteinExistence type="inferred from homology"/>
<evidence type="ECO:0000313" key="17">
    <source>
        <dbReference type="EMBL" id="GAV01905.1"/>
    </source>
</evidence>
<dbReference type="Pfam" id="PF01553">
    <property type="entry name" value="Acyltransferase"/>
    <property type="match status" value="1"/>
</dbReference>
<evidence type="ECO:0000256" key="4">
    <source>
        <dbReference type="ARBA" id="ARBA00022516"/>
    </source>
</evidence>
<comment type="caution">
    <text evidence="17">The sequence shown here is derived from an EMBL/GenBank/DDBJ whole genome shotgun (WGS) entry which is preliminary data.</text>
</comment>
<evidence type="ECO:0000256" key="8">
    <source>
        <dbReference type="ARBA" id="ARBA00023098"/>
    </source>
</evidence>
<comment type="pathway">
    <text evidence="2">Lipid metabolism.</text>
</comment>
<keyword evidence="10" id="KW-0594">Phospholipid biosynthesis</keyword>
<accession>A0A1D1VJU7</accession>
<comment type="pathway">
    <text evidence="13">Phospholipid metabolism.</text>
</comment>
<dbReference type="GO" id="GO:0004366">
    <property type="term" value="F:glycerol-3-phosphate O-acyltransferase activity"/>
    <property type="evidence" value="ECO:0007669"/>
    <property type="project" value="TreeGrafter"/>
</dbReference>
<evidence type="ECO:0000256" key="7">
    <source>
        <dbReference type="ARBA" id="ARBA00022989"/>
    </source>
</evidence>
<name>A0A1D1VJU7_RAMVA</name>
<dbReference type="Proteomes" id="UP000186922">
    <property type="component" value="Unassembled WGS sequence"/>
</dbReference>
<evidence type="ECO:0000256" key="13">
    <source>
        <dbReference type="ARBA" id="ARBA00025707"/>
    </source>
</evidence>
<evidence type="ECO:0000256" key="2">
    <source>
        <dbReference type="ARBA" id="ARBA00005189"/>
    </source>
</evidence>
<dbReference type="PANTHER" id="PTHR23063">
    <property type="entry name" value="PHOSPHOLIPID ACYLTRANSFERASE"/>
    <property type="match status" value="1"/>
</dbReference>
<keyword evidence="9 15" id="KW-0472">Membrane</keyword>
<dbReference type="GO" id="GO:0005783">
    <property type="term" value="C:endoplasmic reticulum"/>
    <property type="evidence" value="ECO:0007669"/>
    <property type="project" value="TreeGrafter"/>
</dbReference>
<dbReference type="CDD" id="cd07991">
    <property type="entry name" value="LPLAT_LPCAT1-like"/>
    <property type="match status" value="1"/>
</dbReference>
<dbReference type="AlphaFoldDB" id="A0A1D1VJU7"/>
<dbReference type="PANTHER" id="PTHR23063:SF2">
    <property type="entry name" value="GLYCEROL-3-PHOSPHATE ACYLTRANSFERASE 4, ISOFORM D-RELATED"/>
    <property type="match status" value="1"/>
</dbReference>
<reference evidence="17 18" key="1">
    <citation type="journal article" date="2016" name="Nat. Commun.">
        <title>Extremotolerant tardigrade genome and improved radiotolerance of human cultured cells by tardigrade-unique protein.</title>
        <authorList>
            <person name="Hashimoto T."/>
            <person name="Horikawa D.D."/>
            <person name="Saito Y."/>
            <person name="Kuwahara H."/>
            <person name="Kozuka-Hata H."/>
            <person name="Shin-I T."/>
            <person name="Minakuchi Y."/>
            <person name="Ohishi K."/>
            <person name="Motoyama A."/>
            <person name="Aizu T."/>
            <person name="Enomoto A."/>
            <person name="Kondo K."/>
            <person name="Tanaka S."/>
            <person name="Hara Y."/>
            <person name="Koshikawa S."/>
            <person name="Sagara H."/>
            <person name="Miura T."/>
            <person name="Yokobori S."/>
            <person name="Miyagawa K."/>
            <person name="Suzuki Y."/>
            <person name="Kubo T."/>
            <person name="Oyama M."/>
            <person name="Kohara Y."/>
            <person name="Fujiyama A."/>
            <person name="Arakawa K."/>
            <person name="Katayama T."/>
            <person name="Toyoda A."/>
            <person name="Kunieda T."/>
        </authorList>
    </citation>
    <scope>NUCLEOTIDE SEQUENCE [LARGE SCALE GENOMIC DNA]</scope>
    <source>
        <strain evidence="17 18">YOKOZUNA-1</strain>
    </source>
</reference>
<evidence type="ECO:0000256" key="9">
    <source>
        <dbReference type="ARBA" id="ARBA00023136"/>
    </source>
</evidence>
<dbReference type="InterPro" id="IPR045252">
    <property type="entry name" value="LPCAT1-like"/>
</dbReference>
<evidence type="ECO:0000256" key="10">
    <source>
        <dbReference type="ARBA" id="ARBA00023209"/>
    </source>
</evidence>
<evidence type="ECO:0000256" key="14">
    <source>
        <dbReference type="SAM" id="MobiDB-lite"/>
    </source>
</evidence>
<dbReference type="InterPro" id="IPR002123">
    <property type="entry name" value="Plipid/glycerol_acylTrfase"/>
</dbReference>
<protein>
    <recommendedName>
        <fullName evidence="16">Phospholipid/glycerol acyltransferase domain-containing protein</fullName>
    </recommendedName>
</protein>
<dbReference type="GO" id="GO:0019432">
    <property type="term" value="P:triglyceride biosynthetic process"/>
    <property type="evidence" value="ECO:0007669"/>
    <property type="project" value="TreeGrafter"/>
</dbReference>
<dbReference type="GO" id="GO:0016020">
    <property type="term" value="C:membrane"/>
    <property type="evidence" value="ECO:0007669"/>
    <property type="project" value="UniProtKB-SubCell"/>
</dbReference>
<keyword evidence="5" id="KW-0808">Transferase</keyword>
<keyword evidence="8" id="KW-0443">Lipid metabolism</keyword>
<feature type="domain" description="Phospholipid/glycerol acyltransferase" evidence="16">
    <location>
        <begin position="243"/>
        <end position="354"/>
    </location>
</feature>
<evidence type="ECO:0000259" key="16">
    <source>
        <dbReference type="SMART" id="SM00563"/>
    </source>
</evidence>
<feature type="transmembrane region" description="Helical" evidence="15">
    <location>
        <begin position="181"/>
        <end position="202"/>
    </location>
</feature>
<keyword evidence="4" id="KW-0444">Lipid biosynthesis</keyword>
<feature type="region of interest" description="Disordered" evidence="14">
    <location>
        <begin position="427"/>
        <end position="478"/>
    </location>
</feature>
<evidence type="ECO:0000256" key="6">
    <source>
        <dbReference type="ARBA" id="ARBA00022692"/>
    </source>
</evidence>
<evidence type="ECO:0000256" key="1">
    <source>
        <dbReference type="ARBA" id="ARBA00004370"/>
    </source>
</evidence>